<keyword evidence="1" id="KW-0285">Flavoprotein</keyword>
<dbReference type="InterPro" id="IPR024674">
    <property type="entry name" value="HpaB/PvcC/4-BUDH_N"/>
</dbReference>
<evidence type="ECO:0000256" key="5">
    <source>
        <dbReference type="SAM" id="MobiDB-lite"/>
    </source>
</evidence>
<evidence type="ECO:0000313" key="9">
    <source>
        <dbReference type="Proteomes" id="UP000092952"/>
    </source>
</evidence>
<dbReference type="OrthoDB" id="7233724at2"/>
<dbReference type="Gene3D" id="1.10.3140.10">
    <property type="entry name" value="4-hydroxybutyryl-coa dehydratase, domain 1"/>
    <property type="match status" value="1"/>
</dbReference>
<dbReference type="SUPFAM" id="SSF47203">
    <property type="entry name" value="Acyl-CoA dehydrogenase C-terminal domain-like"/>
    <property type="match status" value="1"/>
</dbReference>
<evidence type="ECO:0000259" key="7">
    <source>
        <dbReference type="Pfam" id="PF11794"/>
    </source>
</evidence>
<dbReference type="InterPro" id="IPR024719">
    <property type="entry name" value="HpaB/PvcC/4-BUDH_C"/>
</dbReference>
<dbReference type="SUPFAM" id="SSF56645">
    <property type="entry name" value="Acyl-CoA dehydrogenase NM domain-like"/>
    <property type="match status" value="1"/>
</dbReference>
<reference evidence="9" key="1">
    <citation type="submission" date="2016-03" db="EMBL/GenBank/DDBJ databases">
        <title>Complete genome sequence of Solimmundus cernigliae, representing a novel lineage of polycyclic aromatic hydrocarbon degraders within the Gammaproteobacteria.</title>
        <authorList>
            <person name="Singleton D.R."/>
            <person name="Dickey A.N."/>
            <person name="Scholl E.H."/>
            <person name="Wright F.A."/>
            <person name="Aitken M.D."/>
        </authorList>
    </citation>
    <scope>NUCLEOTIDE SEQUENCE [LARGE SCALE GENOMIC DNA]</scope>
    <source>
        <strain evidence="9">TR3.2</strain>
    </source>
</reference>
<feature type="domain" description="HpaB/PvcC/4-BUDH N-terminal" evidence="7">
    <location>
        <begin position="5"/>
        <end position="268"/>
    </location>
</feature>
<dbReference type="Pfam" id="PF03241">
    <property type="entry name" value="HpaB"/>
    <property type="match status" value="2"/>
</dbReference>
<dbReference type="Proteomes" id="UP000092952">
    <property type="component" value="Chromosome"/>
</dbReference>
<evidence type="ECO:0000256" key="4">
    <source>
        <dbReference type="PIRSR" id="PIRSR000331-2"/>
    </source>
</evidence>
<dbReference type="KEGG" id="gbi:PG2T_01205"/>
<feature type="region of interest" description="Disordered" evidence="5">
    <location>
        <begin position="501"/>
        <end position="534"/>
    </location>
</feature>
<name>A0A1B1YQB2_9GAMM</name>
<feature type="domain" description="HpaB/PvcC/4-BUDH C-terminal" evidence="6">
    <location>
        <begin position="284"/>
        <end position="344"/>
    </location>
</feature>
<dbReference type="STRING" id="1810504.PG2T_01205"/>
<feature type="binding site" evidence="4">
    <location>
        <position position="188"/>
    </location>
    <ligand>
        <name>FAD</name>
        <dbReference type="ChEBI" id="CHEBI:57692"/>
    </ligand>
</feature>
<dbReference type="PANTHER" id="PTHR36117:SF3">
    <property type="entry name" value="4-HYDROXYPHENYLACETATE 3-MONOOXYGENASE-RELATED"/>
    <property type="match status" value="1"/>
</dbReference>
<evidence type="ECO:0000313" key="8">
    <source>
        <dbReference type="EMBL" id="ANX02942.1"/>
    </source>
</evidence>
<dbReference type="Gene3D" id="2.40.110.10">
    <property type="entry name" value="Butyryl-CoA Dehydrogenase, subunit A, domain 2"/>
    <property type="match status" value="1"/>
</dbReference>
<accession>A0A1B1YQB2</accession>
<dbReference type="InterPro" id="IPR046373">
    <property type="entry name" value="Acyl-CoA_Oxase/DH_mid-dom_sf"/>
</dbReference>
<dbReference type="RefSeq" id="WP_068802455.1">
    <property type="nucleotide sequence ID" value="NZ_CP014671.1"/>
</dbReference>
<evidence type="ECO:0000256" key="3">
    <source>
        <dbReference type="ARBA" id="ARBA00023002"/>
    </source>
</evidence>
<dbReference type="Gene3D" id="1.20.140.10">
    <property type="entry name" value="Butyryl-CoA Dehydrogenase, subunit A, domain 3"/>
    <property type="match status" value="1"/>
</dbReference>
<dbReference type="Pfam" id="PF11794">
    <property type="entry name" value="HpaB_N"/>
    <property type="match status" value="1"/>
</dbReference>
<evidence type="ECO:0000256" key="2">
    <source>
        <dbReference type="ARBA" id="ARBA00022827"/>
    </source>
</evidence>
<sequence length="554" mass="61382">MGIRTGAQYIASLRDDRALYIAGQRVRDVTAYAPLAGILGSIGEHFDAFHKPELQADYTYASPTDGQPVSNSFLPARTWDEVQQRLRGESLRKEATFGLMGRLPDFMNAFVTDAAVIAPHVLGHRDKAFADNAIRYWEYCRDQDICLTHTLVDPKRDYGKDLSAQRALKVVRETDAGIVVSGARMLSTLAPVSNEIWVGPFMPRRPGEEDYALSFAVPVATPGLKFIARESYARGGSRFDRPLAERFDEGDALAVFDNVLVPWERVFIYRDIVAYNMMAPSFPGYLLLQANARGRAKLRFMTGLACKMADVLGRSELPRYQELLGEFLALNEIADGLVEASARELLVHAQEEFAKQTDAGFVLEDVARETASLFASPTRGMVGISMLRFFLPEVNTKVNELIRLMGSSSLVMSVTEADFANPETATDLEQFLGNDKTSARERVQVMKLAWDAVAGEFGGRQEIYEIFFAGDPFLSRQLHYFTPRRGQYQAMVDRLLGNAEPSSAFHSTGRHSQTSGRASPVAGPENAESIRSAPHAVRCRVSAPRNGVRCRAQG</sequence>
<organism evidence="8 9">
    <name type="scientific">Immundisolibacter cernigliae</name>
    <dbReference type="NCBI Taxonomy" id="1810504"/>
    <lineage>
        <taxon>Bacteria</taxon>
        <taxon>Pseudomonadati</taxon>
        <taxon>Pseudomonadota</taxon>
        <taxon>Gammaproteobacteria</taxon>
        <taxon>Immundisolibacterales</taxon>
        <taxon>Immundisolibacteraceae</taxon>
        <taxon>Immundisolibacter</taxon>
    </lineage>
</organism>
<protein>
    <recommendedName>
        <fullName evidence="10">4-hydroxyphenylacetate 3-hydroxylase</fullName>
    </recommendedName>
</protein>
<dbReference type="InterPro" id="IPR004925">
    <property type="entry name" value="HpaB/PvcC/4-BUDH"/>
</dbReference>
<evidence type="ECO:0008006" key="10">
    <source>
        <dbReference type="Google" id="ProtNLM"/>
    </source>
</evidence>
<dbReference type="InterPro" id="IPR036250">
    <property type="entry name" value="AcylCo_DH-like_C"/>
</dbReference>
<dbReference type="GO" id="GO:0016627">
    <property type="term" value="F:oxidoreductase activity, acting on the CH-CH group of donors"/>
    <property type="evidence" value="ECO:0007669"/>
    <property type="project" value="InterPro"/>
</dbReference>
<dbReference type="PIRSF" id="PIRSF000331">
    <property type="entry name" value="HpaA_HpaB"/>
    <property type="match status" value="1"/>
</dbReference>
<dbReference type="InParanoid" id="A0A1B1YQB2"/>
<keyword evidence="9" id="KW-1185">Reference proteome</keyword>
<dbReference type="AlphaFoldDB" id="A0A1B1YQB2"/>
<dbReference type="InterPro" id="IPR009100">
    <property type="entry name" value="AcylCoA_DH/oxidase_NM_dom_sf"/>
</dbReference>
<proteinExistence type="predicted"/>
<feature type="binding site" evidence="4">
    <location>
        <begin position="149"/>
        <end position="151"/>
    </location>
    <ligand>
        <name>FAD</name>
        <dbReference type="ChEBI" id="CHEBI:57692"/>
    </ligand>
</feature>
<evidence type="ECO:0000259" key="6">
    <source>
        <dbReference type="Pfam" id="PF03241"/>
    </source>
</evidence>
<gene>
    <name evidence="8" type="ORF">PG2T_01205</name>
</gene>
<dbReference type="PANTHER" id="PTHR36117">
    <property type="entry name" value="4-HYDROXYPHENYLACETATE 3-MONOOXYGENASE-RELATED"/>
    <property type="match status" value="1"/>
</dbReference>
<feature type="domain" description="HpaB/PvcC/4-BUDH C-terminal" evidence="6">
    <location>
        <begin position="386"/>
        <end position="497"/>
    </location>
</feature>
<dbReference type="EMBL" id="CP014671">
    <property type="protein sequence ID" value="ANX02942.1"/>
    <property type="molecule type" value="Genomic_DNA"/>
</dbReference>
<evidence type="ECO:0000256" key="1">
    <source>
        <dbReference type="ARBA" id="ARBA00022630"/>
    </source>
</evidence>
<feature type="compositionally biased region" description="Polar residues" evidence="5">
    <location>
        <begin position="501"/>
        <end position="517"/>
    </location>
</feature>
<keyword evidence="3" id="KW-0560">Oxidoreductase</keyword>
<keyword evidence="2 4" id="KW-0274">FAD</keyword>